<gene>
    <name evidence="1" type="ORF">GX888_00565</name>
</gene>
<dbReference type="Proteomes" id="UP000564033">
    <property type="component" value="Unassembled WGS sequence"/>
</dbReference>
<sequence>MKYPKKIQNRVNRIVGQAGGVQRMIQSDIDEDKVMTQLQAVISSLESLKLELVKKQMKESLIKDIQKSLGLSD</sequence>
<protein>
    <submittedName>
        <fullName evidence="1">Metal-sensitive transcriptional regulator</fullName>
    </submittedName>
</protein>
<evidence type="ECO:0000313" key="1">
    <source>
        <dbReference type="EMBL" id="NLZ24231.1"/>
    </source>
</evidence>
<dbReference type="Pfam" id="PF02583">
    <property type="entry name" value="Trns_repr_metal"/>
    <property type="match status" value="1"/>
</dbReference>
<comment type="caution">
    <text evidence="1">The sequence shown here is derived from an EMBL/GenBank/DDBJ whole genome shotgun (WGS) entry which is preliminary data.</text>
</comment>
<organism evidence="1 2">
    <name type="scientific">Candidatus Dojkabacteria bacterium</name>
    <dbReference type="NCBI Taxonomy" id="2099670"/>
    <lineage>
        <taxon>Bacteria</taxon>
        <taxon>Candidatus Dojkabacteria</taxon>
    </lineage>
</organism>
<dbReference type="PANTHER" id="PTHR33677:SF3">
    <property type="entry name" value="COPPER-SENSING TRANSCRIPTIONAL REPRESSOR RICR"/>
    <property type="match status" value="1"/>
</dbReference>
<reference evidence="1 2" key="1">
    <citation type="journal article" date="2020" name="Biotechnol. Biofuels">
        <title>New insights from the biogas microbiome by comprehensive genome-resolved metagenomics of nearly 1600 species originating from multiple anaerobic digesters.</title>
        <authorList>
            <person name="Campanaro S."/>
            <person name="Treu L."/>
            <person name="Rodriguez-R L.M."/>
            <person name="Kovalovszki A."/>
            <person name="Ziels R.M."/>
            <person name="Maus I."/>
            <person name="Zhu X."/>
            <person name="Kougias P.G."/>
            <person name="Basile A."/>
            <person name="Luo G."/>
            <person name="Schluter A."/>
            <person name="Konstantinidis K.T."/>
            <person name="Angelidaki I."/>
        </authorList>
    </citation>
    <scope>NUCLEOTIDE SEQUENCE [LARGE SCALE GENOMIC DNA]</scope>
    <source>
        <strain evidence="1">AS19jrsBPTG_9</strain>
    </source>
</reference>
<name>A0A847VCM6_9BACT</name>
<dbReference type="InterPro" id="IPR038390">
    <property type="entry name" value="Metal_Tscrpt_repr_sf"/>
</dbReference>
<proteinExistence type="predicted"/>
<dbReference type="Gene3D" id="1.20.58.1000">
    <property type="entry name" value="Metal-sensitive repressor, helix protomer"/>
    <property type="match status" value="1"/>
</dbReference>
<evidence type="ECO:0000313" key="2">
    <source>
        <dbReference type="Proteomes" id="UP000564033"/>
    </source>
</evidence>
<dbReference type="InterPro" id="IPR003735">
    <property type="entry name" value="Metal_Tscrpt_repr"/>
</dbReference>
<dbReference type="PANTHER" id="PTHR33677">
    <property type="entry name" value="TRANSCRIPTIONAL REPRESSOR FRMR-RELATED"/>
    <property type="match status" value="1"/>
</dbReference>
<dbReference type="GO" id="GO:0046872">
    <property type="term" value="F:metal ion binding"/>
    <property type="evidence" value="ECO:0007669"/>
    <property type="project" value="InterPro"/>
</dbReference>
<dbReference type="GO" id="GO:0045892">
    <property type="term" value="P:negative regulation of DNA-templated transcription"/>
    <property type="evidence" value="ECO:0007669"/>
    <property type="project" value="UniProtKB-ARBA"/>
</dbReference>
<dbReference type="GO" id="GO:0003677">
    <property type="term" value="F:DNA binding"/>
    <property type="evidence" value="ECO:0007669"/>
    <property type="project" value="InterPro"/>
</dbReference>
<dbReference type="AlphaFoldDB" id="A0A847VCM6"/>
<dbReference type="EMBL" id="JAAZIL010000013">
    <property type="protein sequence ID" value="NLZ24231.1"/>
    <property type="molecule type" value="Genomic_DNA"/>
</dbReference>
<accession>A0A847VCM6</accession>